<dbReference type="EMBL" id="FWYF01000001">
    <property type="protein sequence ID" value="SMD31729.1"/>
    <property type="molecule type" value="Genomic_DNA"/>
</dbReference>
<feature type="chain" id="PRO_5010717213" evidence="2">
    <location>
        <begin position="21"/>
        <end position="816"/>
    </location>
</feature>
<evidence type="ECO:0000256" key="1">
    <source>
        <dbReference type="PROSITE-ProRule" id="PRU00221"/>
    </source>
</evidence>
<dbReference type="OrthoDB" id="976443at2"/>
<dbReference type="Gene3D" id="2.130.10.10">
    <property type="entry name" value="YVTN repeat-like/Quinoprotein amine dehydrogenase"/>
    <property type="match status" value="2"/>
</dbReference>
<keyword evidence="5" id="KW-1185">Reference proteome</keyword>
<dbReference type="GO" id="GO:0006508">
    <property type="term" value="P:proteolysis"/>
    <property type="evidence" value="ECO:0007669"/>
    <property type="project" value="InterPro"/>
</dbReference>
<feature type="domain" description="Peptidase C14 caspase" evidence="3">
    <location>
        <begin position="587"/>
        <end position="787"/>
    </location>
</feature>
<evidence type="ECO:0000259" key="3">
    <source>
        <dbReference type="Pfam" id="PF00656"/>
    </source>
</evidence>
<keyword evidence="1" id="KW-0853">WD repeat</keyword>
<dbReference type="PANTHER" id="PTHR48104">
    <property type="entry name" value="METACASPASE-4"/>
    <property type="match status" value="1"/>
</dbReference>
<dbReference type="Proteomes" id="UP000192472">
    <property type="component" value="Unassembled WGS sequence"/>
</dbReference>
<dbReference type="GO" id="GO:0005737">
    <property type="term" value="C:cytoplasm"/>
    <property type="evidence" value="ECO:0007669"/>
    <property type="project" value="TreeGrafter"/>
</dbReference>
<dbReference type="PANTHER" id="PTHR48104:SF30">
    <property type="entry name" value="METACASPASE-1"/>
    <property type="match status" value="1"/>
</dbReference>
<sequence>MKNLLILVLMLSLPILSSFGQTKKVAELEDNSGEITEFQVDENNQYIAIGNEIGILTVFDFSTKEELYKIRPHKEKIKFIRFYSGQNQVVSFTDSEIVFSNASDGAQISKISLFEKIDWVDLNNSSQMLYLLSTKGVSDPSKRIYKVELQSRKFDVFHASTGGIGTFKTSYDGKLMYLAKGDEILVKNIDLDIIDKKLKGHEANIEHIDLNPSKTDWMTTTDKYSLRFWKISSGKSYLLKWKAVPTPEDFDKLYYSWVLNQQNKILIHGEEGLKIRDVSNPHDEVSIISSTGLKIEKVALSPDKSSILIQSRDNSIEVWSSGEAPQIASNDTNTRSTETTTPVINSSDEIYKKYKVEIDKELNLRAELYKPRGEFERTTDYEARLDEAETYKEGIFDYYRDLANREAEVAKELEAARLKILAEREKRDSERRAALFRDKIKGSYQEYYTRISELGTYNADTEEFPITIDGMTHSVKVPFDKARAFKQNSPFFKVVGNSQLLDDAVTLEKFNYKIVTDSKEVYEFGKQKKALFVADEADLLLNGLIKPTQATAAATPVVSRPATASPETEESELDSRIVDYFSTKTYHALLIGVDEYRDPSITQLDGPIADAGRLKDVLTRNYTFEEENITFLQNPTRTEIIETFDELQSKIDEEDNLLIFYAGHGVWDEDLKQGFWLPSDAKRTSKAAWLSNAMIRDYIGGIHTKHTLLVADACFSGGIFKTRDMFIQNMASLELAKLPSRKAITSGAMKTVPDKSVFIEYLTKRLEENERSLLPAEILFSSFKIAVMNNSHGQVPQFGDIKGAGDEGGDFIFLKR</sequence>
<dbReference type="Gene3D" id="3.40.50.1460">
    <property type="match status" value="1"/>
</dbReference>
<dbReference type="InterPro" id="IPR050452">
    <property type="entry name" value="Metacaspase"/>
</dbReference>
<dbReference type="InterPro" id="IPR001680">
    <property type="entry name" value="WD40_rpt"/>
</dbReference>
<name>A0A1W2G4W2_REIFA</name>
<dbReference type="STRING" id="692418.SAMN04488029_0064"/>
<feature type="signal peptide" evidence="2">
    <location>
        <begin position="1"/>
        <end position="20"/>
    </location>
</feature>
<dbReference type="InterPro" id="IPR015943">
    <property type="entry name" value="WD40/YVTN_repeat-like_dom_sf"/>
</dbReference>
<accession>A0A1W2G4W2</accession>
<evidence type="ECO:0000313" key="4">
    <source>
        <dbReference type="EMBL" id="SMD31729.1"/>
    </source>
</evidence>
<dbReference type="SMART" id="SM00320">
    <property type="entry name" value="WD40"/>
    <property type="match status" value="3"/>
</dbReference>
<gene>
    <name evidence="4" type="ORF">SAMN04488029_0064</name>
</gene>
<dbReference type="RefSeq" id="WP_084370430.1">
    <property type="nucleotide sequence ID" value="NZ_FWYF01000001.1"/>
</dbReference>
<evidence type="ECO:0000256" key="2">
    <source>
        <dbReference type="SAM" id="SignalP"/>
    </source>
</evidence>
<dbReference type="InterPro" id="IPR029030">
    <property type="entry name" value="Caspase-like_dom_sf"/>
</dbReference>
<evidence type="ECO:0000313" key="5">
    <source>
        <dbReference type="Proteomes" id="UP000192472"/>
    </source>
</evidence>
<organism evidence="4 5">
    <name type="scientific">Reichenbachiella faecimaris</name>
    <dbReference type="NCBI Taxonomy" id="692418"/>
    <lineage>
        <taxon>Bacteria</taxon>
        <taxon>Pseudomonadati</taxon>
        <taxon>Bacteroidota</taxon>
        <taxon>Cytophagia</taxon>
        <taxon>Cytophagales</taxon>
        <taxon>Reichenbachiellaceae</taxon>
        <taxon>Reichenbachiella</taxon>
    </lineage>
</organism>
<proteinExistence type="predicted"/>
<dbReference type="SUPFAM" id="SSF52129">
    <property type="entry name" value="Caspase-like"/>
    <property type="match status" value="1"/>
</dbReference>
<dbReference type="AlphaFoldDB" id="A0A1W2G4W2"/>
<dbReference type="InterPro" id="IPR036322">
    <property type="entry name" value="WD40_repeat_dom_sf"/>
</dbReference>
<dbReference type="Pfam" id="PF00656">
    <property type="entry name" value="Peptidase_C14"/>
    <property type="match status" value="1"/>
</dbReference>
<dbReference type="InterPro" id="IPR011600">
    <property type="entry name" value="Pept_C14_caspase"/>
</dbReference>
<dbReference type="SUPFAM" id="SSF50978">
    <property type="entry name" value="WD40 repeat-like"/>
    <property type="match status" value="1"/>
</dbReference>
<keyword evidence="2" id="KW-0732">Signal</keyword>
<dbReference type="PROSITE" id="PS50082">
    <property type="entry name" value="WD_REPEATS_2"/>
    <property type="match status" value="1"/>
</dbReference>
<reference evidence="4 5" key="1">
    <citation type="submission" date="2017-04" db="EMBL/GenBank/DDBJ databases">
        <authorList>
            <person name="Afonso C.L."/>
            <person name="Miller P.J."/>
            <person name="Scott M.A."/>
            <person name="Spackman E."/>
            <person name="Goraichik I."/>
            <person name="Dimitrov K.M."/>
            <person name="Suarez D.L."/>
            <person name="Swayne D.E."/>
        </authorList>
    </citation>
    <scope>NUCLEOTIDE SEQUENCE [LARGE SCALE GENOMIC DNA]</scope>
    <source>
        <strain evidence="4 5">DSM 26133</strain>
    </source>
</reference>
<protein>
    <submittedName>
        <fullName evidence="4">WD40 repeat</fullName>
    </submittedName>
</protein>
<dbReference type="GO" id="GO:0004197">
    <property type="term" value="F:cysteine-type endopeptidase activity"/>
    <property type="evidence" value="ECO:0007669"/>
    <property type="project" value="InterPro"/>
</dbReference>
<feature type="repeat" description="WD" evidence="1">
    <location>
        <begin position="198"/>
        <end position="239"/>
    </location>
</feature>